<accession>G0NH18</accession>
<proteinExistence type="predicted"/>
<gene>
    <name evidence="1" type="ORF">CAEBREN_28801</name>
</gene>
<dbReference type="HOGENOM" id="CLU_1636913_0_0_1"/>
<sequence>MQYQPHGMTVSTLMERQYSFVQNFQMMNACFQPCLIAVYDDYIQCKIKNCDIETSLNSNWKSNSYYTQQTHSKVPWSKEIQTGSVGGSVRGSKRDHGHGEFPYFVDNRLECVGDLRQVSSILSIGISNRNPLKDLSISKNRDSTSLSIINLWSVVIGSTYQP</sequence>
<dbReference type="Proteomes" id="UP000008068">
    <property type="component" value="Unassembled WGS sequence"/>
</dbReference>
<organism evidence="2">
    <name type="scientific">Caenorhabditis brenneri</name>
    <name type="common">Nematode worm</name>
    <dbReference type="NCBI Taxonomy" id="135651"/>
    <lineage>
        <taxon>Eukaryota</taxon>
        <taxon>Metazoa</taxon>
        <taxon>Ecdysozoa</taxon>
        <taxon>Nematoda</taxon>
        <taxon>Chromadorea</taxon>
        <taxon>Rhabditida</taxon>
        <taxon>Rhabditina</taxon>
        <taxon>Rhabditomorpha</taxon>
        <taxon>Rhabditoidea</taxon>
        <taxon>Rhabditidae</taxon>
        <taxon>Peloderinae</taxon>
        <taxon>Caenorhabditis</taxon>
    </lineage>
</organism>
<name>G0NH18_CAEBE</name>
<dbReference type="AlphaFoldDB" id="G0NH18"/>
<keyword evidence="2" id="KW-1185">Reference proteome</keyword>
<dbReference type="EMBL" id="GL379883">
    <property type="protein sequence ID" value="EGT60261.1"/>
    <property type="molecule type" value="Genomic_DNA"/>
</dbReference>
<evidence type="ECO:0000313" key="1">
    <source>
        <dbReference type="EMBL" id="EGT60261.1"/>
    </source>
</evidence>
<protein>
    <submittedName>
        <fullName evidence="1">Uncharacterized protein</fullName>
    </submittedName>
</protein>
<evidence type="ECO:0000313" key="2">
    <source>
        <dbReference type="Proteomes" id="UP000008068"/>
    </source>
</evidence>
<dbReference type="InParanoid" id="G0NH18"/>
<reference evidence="2" key="1">
    <citation type="submission" date="2011-07" db="EMBL/GenBank/DDBJ databases">
        <authorList>
            <consortium name="Caenorhabditis brenneri Sequencing and Analysis Consortium"/>
            <person name="Wilson R.K."/>
        </authorList>
    </citation>
    <scope>NUCLEOTIDE SEQUENCE [LARGE SCALE GENOMIC DNA]</scope>
    <source>
        <strain evidence="2">PB2801</strain>
    </source>
</reference>